<protein>
    <recommendedName>
        <fullName evidence="3 10">Protein phosphatase CheZ</fullName>
        <ecNumber evidence="10">3.1.3.-</ecNumber>
    </recommendedName>
    <alternativeName>
        <fullName evidence="9 10">Chemotaxis protein CheZ</fullName>
    </alternativeName>
</protein>
<keyword evidence="5 10" id="KW-0145">Chemotaxis</keyword>
<evidence type="ECO:0000256" key="3">
    <source>
        <dbReference type="ARBA" id="ARBA00018484"/>
    </source>
</evidence>
<dbReference type="RefSeq" id="WP_130255656.1">
    <property type="nucleotide sequence ID" value="NZ_PPSX01000037.1"/>
</dbReference>
<evidence type="ECO:0000256" key="6">
    <source>
        <dbReference type="ARBA" id="ARBA00022779"/>
    </source>
</evidence>
<feature type="region of interest" description="Disordered" evidence="12">
    <location>
        <begin position="203"/>
        <end position="245"/>
    </location>
</feature>
<feature type="site" description="Enhances dephosphorylation of CheY-P" evidence="11">
    <location>
        <position position="175"/>
    </location>
</feature>
<evidence type="ECO:0000256" key="1">
    <source>
        <dbReference type="ARBA" id="ARBA00004496"/>
    </source>
</evidence>
<dbReference type="InterPro" id="IPR007439">
    <property type="entry name" value="Chemotax_Pase_CheZ"/>
</dbReference>
<evidence type="ECO:0000256" key="2">
    <source>
        <dbReference type="ARBA" id="ARBA00005908"/>
    </source>
</evidence>
<dbReference type="GO" id="GO:0097588">
    <property type="term" value="P:archaeal or bacterial-type flagellum-dependent cell motility"/>
    <property type="evidence" value="ECO:0007669"/>
    <property type="project" value="UniProtKB-KW"/>
</dbReference>
<proteinExistence type="inferred from homology"/>
<sequence>MSAPSVPQITLEQAKQLVTYLEQGEQDKADKLIIEAASKEQSELFAEVGKLTRQLHESLKNFELDTRISDLTTEALPDAKERLNYVMEMTENAANKTMDAVEASLPLAQQLADDLSEIKPTWDRLMRRDIQLGEFKSLCHDLDKFMQCSQATTDELQGHMTNVLMAQDYQDLTGQVIRRVIELVREVEDSLIHLLTVFGTAEEPQSKEKENIEEVQIAEVDPADISGPEGPIMNAESREDVVSNQDEVDDLLSSLGF</sequence>
<dbReference type="PIRSF" id="PIRSF002884">
    <property type="entry name" value="CheZ"/>
    <property type="match status" value="1"/>
</dbReference>
<keyword evidence="8 10" id="KW-0904">Protein phosphatase</keyword>
<dbReference type="AlphaFoldDB" id="A0A4Q7IMS6"/>
<comment type="subunit">
    <text evidence="10">Homodimer.</text>
</comment>
<evidence type="ECO:0000256" key="10">
    <source>
        <dbReference type="PIRNR" id="PIRNR002884"/>
    </source>
</evidence>
<evidence type="ECO:0000256" key="9">
    <source>
        <dbReference type="ARBA" id="ARBA00029599"/>
    </source>
</evidence>
<dbReference type="GO" id="GO:0004721">
    <property type="term" value="F:phosphoprotein phosphatase activity"/>
    <property type="evidence" value="ECO:0007669"/>
    <property type="project" value="UniProtKB-KW"/>
</dbReference>
<organism evidence="13 14">
    <name type="scientific">Pseudoalteromonas phenolica</name>
    <dbReference type="NCBI Taxonomy" id="161398"/>
    <lineage>
        <taxon>Bacteria</taxon>
        <taxon>Pseudomonadati</taxon>
        <taxon>Pseudomonadota</taxon>
        <taxon>Gammaproteobacteria</taxon>
        <taxon>Alteromonadales</taxon>
        <taxon>Pseudoalteromonadaceae</taxon>
        <taxon>Pseudoalteromonas</taxon>
    </lineage>
</organism>
<comment type="subcellular location">
    <subcellularLocation>
        <location evidence="1 10">Cytoplasm</location>
    </subcellularLocation>
</comment>
<gene>
    <name evidence="13" type="ORF">C1E23_11245</name>
</gene>
<evidence type="ECO:0000256" key="4">
    <source>
        <dbReference type="ARBA" id="ARBA00022490"/>
    </source>
</evidence>
<comment type="function">
    <text evidence="10">Plays an important role in bacterial chemotaxis signal transduction pathway by accelerating the dephosphorylation of phosphorylated CheY (CheY-P).</text>
</comment>
<dbReference type="Proteomes" id="UP000291338">
    <property type="component" value="Unassembled WGS sequence"/>
</dbReference>
<evidence type="ECO:0000256" key="8">
    <source>
        <dbReference type="ARBA" id="ARBA00022912"/>
    </source>
</evidence>
<evidence type="ECO:0000256" key="11">
    <source>
        <dbReference type="PIRSR" id="PIRSR002884-1"/>
    </source>
</evidence>
<accession>A0A4Q7IMS6</accession>
<keyword evidence="7 10" id="KW-0378">Hydrolase</keyword>
<dbReference type="EMBL" id="PPSX01000037">
    <property type="protein sequence ID" value="RZQ53015.1"/>
    <property type="molecule type" value="Genomic_DNA"/>
</dbReference>
<dbReference type="Pfam" id="PF04344">
    <property type="entry name" value="CheZ"/>
    <property type="match status" value="1"/>
</dbReference>
<comment type="caution">
    <text evidence="13">The sequence shown here is derived from an EMBL/GenBank/DDBJ whole genome shotgun (WGS) entry which is preliminary data.</text>
</comment>
<dbReference type="GO" id="GO:0050920">
    <property type="term" value="P:regulation of chemotaxis"/>
    <property type="evidence" value="ECO:0007669"/>
    <property type="project" value="InterPro"/>
</dbReference>
<keyword evidence="6 10" id="KW-0283">Flagellar rotation</keyword>
<dbReference type="Gene3D" id="1.10.287.500">
    <property type="entry name" value="Helix hairpin bin"/>
    <property type="match status" value="1"/>
</dbReference>
<dbReference type="GO" id="GO:0005737">
    <property type="term" value="C:cytoplasm"/>
    <property type="evidence" value="ECO:0007669"/>
    <property type="project" value="UniProtKB-SubCell"/>
</dbReference>
<name>A0A4Q7IMS6_9GAMM</name>
<evidence type="ECO:0000313" key="14">
    <source>
        <dbReference type="Proteomes" id="UP000291338"/>
    </source>
</evidence>
<evidence type="ECO:0000256" key="12">
    <source>
        <dbReference type="SAM" id="MobiDB-lite"/>
    </source>
</evidence>
<reference evidence="13 14" key="1">
    <citation type="submission" date="2018-01" db="EMBL/GenBank/DDBJ databases">
        <title>Co-occurrence of chitin degradation, pigmentation and bioactivity in marine Pseudoalteromonas.</title>
        <authorList>
            <person name="Paulsen S."/>
            <person name="Gram L."/>
            <person name="Machado H."/>
        </authorList>
    </citation>
    <scope>NUCLEOTIDE SEQUENCE [LARGE SCALE GENOMIC DNA]</scope>
    <source>
        <strain evidence="13 14">S3898</strain>
    </source>
</reference>
<evidence type="ECO:0000256" key="7">
    <source>
        <dbReference type="ARBA" id="ARBA00022801"/>
    </source>
</evidence>
<dbReference type="GO" id="GO:0009288">
    <property type="term" value="C:bacterial-type flagellum"/>
    <property type="evidence" value="ECO:0007669"/>
    <property type="project" value="InterPro"/>
</dbReference>
<dbReference type="GO" id="GO:0006935">
    <property type="term" value="P:chemotaxis"/>
    <property type="evidence" value="ECO:0007669"/>
    <property type="project" value="UniProtKB-KW"/>
</dbReference>
<dbReference type="EC" id="3.1.3.-" evidence="10"/>
<dbReference type="PANTHER" id="PTHR43693:SF1">
    <property type="entry name" value="PROTEIN PHOSPHATASE CHEZ"/>
    <property type="match status" value="1"/>
</dbReference>
<evidence type="ECO:0000256" key="5">
    <source>
        <dbReference type="ARBA" id="ARBA00022500"/>
    </source>
</evidence>
<dbReference type="SUPFAM" id="SSF75708">
    <property type="entry name" value="Chemotaxis phosphatase CheZ"/>
    <property type="match status" value="1"/>
</dbReference>
<keyword evidence="4 10" id="KW-0963">Cytoplasm</keyword>
<dbReference type="PANTHER" id="PTHR43693">
    <property type="entry name" value="PROTEIN PHOSPHATASE CHEZ"/>
    <property type="match status" value="1"/>
</dbReference>
<evidence type="ECO:0000313" key="13">
    <source>
        <dbReference type="EMBL" id="RZQ53015.1"/>
    </source>
</evidence>
<dbReference type="InterPro" id="IPR050992">
    <property type="entry name" value="CheZ_family_phosphatases"/>
</dbReference>
<comment type="similarity">
    <text evidence="2 10">Belongs to the CheZ family.</text>
</comment>